<dbReference type="STRING" id="108003.B1C78_11000"/>
<feature type="domain" description="HD-GYP" evidence="3">
    <location>
        <begin position="426"/>
        <end position="638"/>
    </location>
</feature>
<reference evidence="4" key="1">
    <citation type="submission" date="2017-02" db="EMBL/GenBank/DDBJ databases">
        <title>Genomic diversity within the haloalkaliphilic genus Thioalkalivibrio.</title>
        <authorList>
            <person name="Ahn A.-C."/>
            <person name="Meier-Kolthoff J."/>
            <person name="Overmars L."/>
            <person name="Richter M."/>
            <person name="Woyke T."/>
            <person name="Sorokin D.Y."/>
            <person name="Muyzer G."/>
        </authorList>
    </citation>
    <scope>NUCLEOTIDE SEQUENCE [LARGE SCALE GENOMIC DNA]</scope>
    <source>
        <strain evidence="4">ALJD</strain>
    </source>
</reference>
<sequence length="639" mass="71372">MTKDLSGGTPVGREFPHSIRFQLALLLALLFAVFAGASFYALDSAHKRQQEQALVADTANLQLAVSLMRQQAFNYLSTPARDYPTYYRDVKLYYQDLLAHTSTLDDHLGDDGAASANPHAPLIVHHRSGAEAARSWSRFRDGLSGALGEDPEKPRLEWAAEYIIEHGDGLESAMRALHRGIEEVAMNGMAAHERMIRISALTALLIMAVAVWWLHSRILRPLKDTSEGFSDVAQGNFGHRLPVPGRNEIGLMAESFNSLSARLQALFVLIDRMQQADDPERMLTAIWPELRALVPLDWAGLVLARPDGESVSLEHAALDGRAMRPAVRRFPLRETRLAVVFREERPLRIPDLAQVATPDRLEGMEAMLLAQELRSSLMLPIRGEHGNAGALVLACRRSNAYQLAHLSLMTNLAGLISSALHKTVIMENLVISAVEGLAKLAEQRDPETGDHLTRMRLYAGIIAERLADEPDLRETITSRFIRDILRFAPMHDIGKVGIPDHILLKKGSLTDDERALMNRHTLIGGEVLRECEKQLRQVGFRVFDTAIEIAESHHERFDGQGYPRGLRGDEIPLSARIVTVADVFDALTSRRPYKPAWSVDEAVAWLREHAETHFDPRVVRALQDSLPRILPVYRRLGHA</sequence>
<dbReference type="Pfam" id="PF00672">
    <property type="entry name" value="HAMP"/>
    <property type="match status" value="1"/>
</dbReference>
<dbReference type="EMBL" id="MVBK01000061">
    <property type="protein sequence ID" value="OOG23536.1"/>
    <property type="molecule type" value="Genomic_DNA"/>
</dbReference>
<evidence type="ECO:0000259" key="3">
    <source>
        <dbReference type="PROSITE" id="PS51832"/>
    </source>
</evidence>
<dbReference type="Pfam" id="PF13487">
    <property type="entry name" value="HD_5"/>
    <property type="match status" value="1"/>
</dbReference>
<dbReference type="CDD" id="cd00077">
    <property type="entry name" value="HDc"/>
    <property type="match status" value="1"/>
</dbReference>
<gene>
    <name evidence="4" type="ORF">B1C78_11000</name>
</gene>
<name>A0A1V3NFH9_9GAMM</name>
<dbReference type="InterPro" id="IPR003018">
    <property type="entry name" value="GAF"/>
</dbReference>
<evidence type="ECO:0000313" key="4">
    <source>
        <dbReference type="EMBL" id="OOG23536.1"/>
    </source>
</evidence>
<dbReference type="InterPro" id="IPR003607">
    <property type="entry name" value="HD/PDEase_dom"/>
</dbReference>
<dbReference type="Gene3D" id="6.10.340.10">
    <property type="match status" value="1"/>
</dbReference>
<dbReference type="PANTHER" id="PTHR45228">
    <property type="entry name" value="CYCLIC DI-GMP PHOSPHODIESTERASE TM_0186-RELATED"/>
    <property type="match status" value="1"/>
</dbReference>
<dbReference type="Gene3D" id="1.10.3210.10">
    <property type="entry name" value="Hypothetical protein af1432"/>
    <property type="match status" value="1"/>
</dbReference>
<dbReference type="Proteomes" id="UP000189462">
    <property type="component" value="Unassembled WGS sequence"/>
</dbReference>
<dbReference type="SMART" id="SM00304">
    <property type="entry name" value="HAMP"/>
    <property type="match status" value="1"/>
</dbReference>
<keyword evidence="1" id="KW-1133">Transmembrane helix</keyword>
<dbReference type="InterPro" id="IPR052020">
    <property type="entry name" value="Cyclic_di-GMP/3'3'-cGAMP_PDE"/>
</dbReference>
<dbReference type="Pfam" id="PF13185">
    <property type="entry name" value="GAF_2"/>
    <property type="match status" value="1"/>
</dbReference>
<dbReference type="PANTHER" id="PTHR45228:SF1">
    <property type="entry name" value="CYCLIC DI-GMP PHOSPHODIESTERASE TM_0186"/>
    <property type="match status" value="1"/>
</dbReference>
<feature type="transmembrane region" description="Helical" evidence="1">
    <location>
        <begin position="20"/>
        <end position="42"/>
    </location>
</feature>
<dbReference type="SUPFAM" id="SSF109604">
    <property type="entry name" value="HD-domain/PDEase-like"/>
    <property type="match status" value="1"/>
</dbReference>
<keyword evidence="1" id="KW-0472">Membrane</keyword>
<proteinExistence type="predicted"/>
<evidence type="ECO:0008006" key="6">
    <source>
        <dbReference type="Google" id="ProtNLM"/>
    </source>
</evidence>
<dbReference type="InterPro" id="IPR029016">
    <property type="entry name" value="GAF-like_dom_sf"/>
</dbReference>
<dbReference type="RefSeq" id="WP_077279207.1">
    <property type="nucleotide sequence ID" value="NZ_MVBK01000061.1"/>
</dbReference>
<dbReference type="PROSITE" id="PS51832">
    <property type="entry name" value="HD_GYP"/>
    <property type="match status" value="1"/>
</dbReference>
<organism evidence="4 5">
    <name type="scientific">Thioalkalivibrio denitrificans</name>
    <dbReference type="NCBI Taxonomy" id="108003"/>
    <lineage>
        <taxon>Bacteria</taxon>
        <taxon>Pseudomonadati</taxon>
        <taxon>Pseudomonadota</taxon>
        <taxon>Gammaproteobacteria</taxon>
        <taxon>Chromatiales</taxon>
        <taxon>Ectothiorhodospiraceae</taxon>
        <taxon>Thioalkalivibrio</taxon>
    </lineage>
</organism>
<dbReference type="PROSITE" id="PS50885">
    <property type="entry name" value="HAMP"/>
    <property type="match status" value="1"/>
</dbReference>
<dbReference type="SUPFAM" id="SSF158472">
    <property type="entry name" value="HAMP domain-like"/>
    <property type="match status" value="1"/>
</dbReference>
<evidence type="ECO:0000313" key="5">
    <source>
        <dbReference type="Proteomes" id="UP000189462"/>
    </source>
</evidence>
<dbReference type="GO" id="GO:0007165">
    <property type="term" value="P:signal transduction"/>
    <property type="evidence" value="ECO:0007669"/>
    <property type="project" value="InterPro"/>
</dbReference>
<dbReference type="CDD" id="cd06225">
    <property type="entry name" value="HAMP"/>
    <property type="match status" value="1"/>
</dbReference>
<dbReference type="SMART" id="SM00471">
    <property type="entry name" value="HDc"/>
    <property type="match status" value="1"/>
</dbReference>
<dbReference type="AlphaFoldDB" id="A0A1V3NFH9"/>
<comment type="caution">
    <text evidence="4">The sequence shown here is derived from an EMBL/GenBank/DDBJ whole genome shotgun (WGS) entry which is preliminary data.</text>
</comment>
<dbReference type="InterPro" id="IPR037522">
    <property type="entry name" value="HD_GYP_dom"/>
</dbReference>
<feature type="transmembrane region" description="Helical" evidence="1">
    <location>
        <begin position="195"/>
        <end position="214"/>
    </location>
</feature>
<feature type="domain" description="HAMP" evidence="2">
    <location>
        <begin position="216"/>
        <end position="268"/>
    </location>
</feature>
<dbReference type="OrthoDB" id="9802066at2"/>
<dbReference type="InterPro" id="IPR003660">
    <property type="entry name" value="HAMP_dom"/>
</dbReference>
<dbReference type="GO" id="GO:0016020">
    <property type="term" value="C:membrane"/>
    <property type="evidence" value="ECO:0007669"/>
    <property type="project" value="InterPro"/>
</dbReference>
<evidence type="ECO:0000259" key="2">
    <source>
        <dbReference type="PROSITE" id="PS50885"/>
    </source>
</evidence>
<evidence type="ECO:0000256" key="1">
    <source>
        <dbReference type="SAM" id="Phobius"/>
    </source>
</evidence>
<dbReference type="Gene3D" id="3.30.450.40">
    <property type="match status" value="1"/>
</dbReference>
<keyword evidence="1" id="KW-0812">Transmembrane</keyword>
<protein>
    <recommendedName>
        <fullName evidence="6">Metal-dependent phosphohydrolase</fullName>
    </recommendedName>
</protein>
<dbReference type="SUPFAM" id="SSF55781">
    <property type="entry name" value="GAF domain-like"/>
    <property type="match status" value="1"/>
</dbReference>
<keyword evidence="5" id="KW-1185">Reference proteome</keyword>
<accession>A0A1V3NFH9</accession>
<dbReference type="GO" id="GO:0008081">
    <property type="term" value="F:phosphoric diester hydrolase activity"/>
    <property type="evidence" value="ECO:0007669"/>
    <property type="project" value="UniProtKB-ARBA"/>
</dbReference>